<evidence type="ECO:0000259" key="1">
    <source>
        <dbReference type="Pfam" id="PF00483"/>
    </source>
</evidence>
<gene>
    <name evidence="3" type="primary">rfbF_2</name>
    <name evidence="3" type="ORF">NCTC12112_02703</name>
</gene>
<dbReference type="InterPro" id="IPR001173">
    <property type="entry name" value="Glyco_trans_2-like"/>
</dbReference>
<dbReference type="GO" id="GO:0047343">
    <property type="term" value="F:glucose-1-phosphate cytidylyltransferase activity"/>
    <property type="evidence" value="ECO:0007669"/>
    <property type="project" value="UniProtKB-EC"/>
</dbReference>
<dbReference type="SUPFAM" id="SSF53448">
    <property type="entry name" value="Nucleotide-diphospho-sugar transferases"/>
    <property type="match status" value="2"/>
</dbReference>
<reference evidence="3 4" key="1">
    <citation type="submission" date="2018-06" db="EMBL/GenBank/DDBJ databases">
        <authorList>
            <consortium name="Pathogen Informatics"/>
            <person name="Doyle S."/>
        </authorList>
    </citation>
    <scope>NUCLEOTIDE SEQUENCE [LARGE SCALE GENOMIC DNA]</scope>
    <source>
        <strain evidence="3 4">NCTC12112</strain>
    </source>
</reference>
<dbReference type="InterPro" id="IPR029044">
    <property type="entry name" value="Nucleotide-diphossugar_trans"/>
</dbReference>
<name>A0AAX2JDM7_9FUSO</name>
<feature type="domain" description="Nucleotidyl transferase" evidence="1">
    <location>
        <begin position="3"/>
        <end position="219"/>
    </location>
</feature>
<dbReference type="Pfam" id="PF00483">
    <property type="entry name" value="NTP_transferase"/>
    <property type="match status" value="1"/>
</dbReference>
<dbReference type="CDD" id="cd00761">
    <property type="entry name" value="Glyco_tranf_GTA_type"/>
    <property type="match status" value="1"/>
</dbReference>
<dbReference type="InterPro" id="IPR005835">
    <property type="entry name" value="NTP_transferase_dom"/>
</dbReference>
<keyword evidence="3" id="KW-0548">Nucleotidyltransferase</keyword>
<proteinExistence type="predicted"/>
<feature type="domain" description="Glycosyltransferase 2-like" evidence="2">
    <location>
        <begin position="229"/>
        <end position="394"/>
    </location>
</feature>
<accession>A0AAX2JDM7</accession>
<dbReference type="PANTHER" id="PTHR22572">
    <property type="entry name" value="SUGAR-1-PHOSPHATE GUANYL TRANSFERASE"/>
    <property type="match status" value="1"/>
</dbReference>
<dbReference type="KEGG" id="ful:C4N20_04100"/>
<dbReference type="Gene3D" id="3.90.550.10">
    <property type="entry name" value="Spore Coat Polysaccharide Biosynthesis Protein SpsA, Chain A"/>
    <property type="match status" value="2"/>
</dbReference>
<dbReference type="InterPro" id="IPR050486">
    <property type="entry name" value="Mannose-1P_guanyltransferase"/>
</dbReference>
<dbReference type="AlphaFoldDB" id="A0AAX2JDM7"/>
<protein>
    <submittedName>
        <fullName evidence="3">Glucose-1-phosphate cytidylyltransferase</fullName>
        <ecNumber evidence="3">2.7.7.33</ecNumber>
    </submittedName>
</protein>
<keyword evidence="3" id="KW-0808">Transferase</keyword>
<evidence type="ECO:0000259" key="2">
    <source>
        <dbReference type="Pfam" id="PF00535"/>
    </source>
</evidence>
<sequence length="564" mass="66421">MEAIVLAGGFGTRLKEVVSDVPKPMAPVNGKPFLEYLIKDLGEKGIRHIILAVGYKKKIIKEYFKNRYESIEITYSEELTPLGTGGAIKKALKLAKEEDVFIVNGDTFFDIDLKRMKEFHTENKSILTVTVKEMENFDRYGSLIIKGNKIIEFEEKKKKAKGKINGGIYLIKKDLLNRVEKENFSFEKEVLEDKKIEKYSYESKGYFIDIGVPEDYFLFKEKQKSPEISIIIPIYNREKHLEKCIRSVIEQDFENIEIICVNDGSEDKSLEILESLQKEDERIVIVNKKNGGSSSARNAALKIARGKYCLNIDSDDWIEQGYFKAIYERAEKDNLDITISDIKIDYLNKNKTEYRKDLNINENDVISNITYLKKFYTQNFLGYTVNKLIKRELYFKNKIIYNEEIFLLEDVEVVGRLGYFAEKIGKINKAFYHYIIGKNNGSFNNIKLKHLTDTINCFKNLENFYTKNNEEKIRNLVSRKKNLRLIGMLLGEKFYKNSNFDKYLKEYLKEIKKNNFIFNRYDEVLKDEEWKKIILFNIIKLFPKKFLIKFLNKIVSNIKRKKRW</sequence>
<dbReference type="RefSeq" id="WP_005980599.1">
    <property type="nucleotide sequence ID" value="NZ_CABKNW010000005.1"/>
</dbReference>
<dbReference type="Pfam" id="PF00535">
    <property type="entry name" value="Glycos_transf_2"/>
    <property type="match status" value="1"/>
</dbReference>
<dbReference type="EC" id="2.7.7.33" evidence="3"/>
<evidence type="ECO:0000313" key="3">
    <source>
        <dbReference type="EMBL" id="SQJ12411.1"/>
    </source>
</evidence>
<dbReference type="GeneID" id="78453978"/>
<dbReference type="Proteomes" id="UP000249008">
    <property type="component" value="Chromosome 1"/>
</dbReference>
<dbReference type="CDD" id="cd06915">
    <property type="entry name" value="NTP_transferase_WcbM_like"/>
    <property type="match status" value="1"/>
</dbReference>
<organism evidence="3 4">
    <name type="scientific">Fusobacterium ulcerans</name>
    <dbReference type="NCBI Taxonomy" id="861"/>
    <lineage>
        <taxon>Bacteria</taxon>
        <taxon>Fusobacteriati</taxon>
        <taxon>Fusobacteriota</taxon>
        <taxon>Fusobacteriia</taxon>
        <taxon>Fusobacteriales</taxon>
        <taxon>Fusobacteriaceae</taxon>
        <taxon>Fusobacterium</taxon>
    </lineage>
</organism>
<evidence type="ECO:0000313" key="4">
    <source>
        <dbReference type="Proteomes" id="UP000249008"/>
    </source>
</evidence>
<dbReference type="EMBL" id="LS483487">
    <property type="protein sequence ID" value="SQJ12411.1"/>
    <property type="molecule type" value="Genomic_DNA"/>
</dbReference>